<dbReference type="InterPro" id="IPR052538">
    <property type="entry name" value="Flavonoid_dioxygenase-like"/>
</dbReference>
<keyword evidence="3" id="KW-0413">Isomerase</keyword>
<dbReference type="PANTHER" id="PTHR43346:SF1">
    <property type="entry name" value="QUERCETIN 2,3-DIOXYGENASE-RELATED"/>
    <property type="match status" value="1"/>
</dbReference>
<dbReference type="STRING" id="56780.SYN_00111"/>
<reference evidence="3 4" key="1">
    <citation type="journal article" date="2007" name="Proc. Natl. Acad. Sci. U.S.A.">
        <title>The genome of Syntrophus aciditrophicus: life at the thermodynamic limit of microbial growth.</title>
        <authorList>
            <person name="McInerney M.J."/>
            <person name="Rohlin L."/>
            <person name="Mouttaki H."/>
            <person name="Kim U."/>
            <person name="Krupp R.S."/>
            <person name="Rios-Hernandez L."/>
            <person name="Sieber J."/>
            <person name="Struchtemeyer C.G."/>
            <person name="Bhattacharyya A."/>
            <person name="Campbell J.W."/>
            <person name="Gunsalus R.P."/>
        </authorList>
    </citation>
    <scope>NUCLEOTIDE SEQUENCE [LARGE SCALE GENOMIC DNA]</scope>
    <source>
        <strain evidence="3 4">SB</strain>
    </source>
</reference>
<gene>
    <name evidence="3" type="ORF">SYN_00111</name>
</gene>
<organism evidence="3 4">
    <name type="scientific">Syntrophus aciditrophicus (strain SB)</name>
    <dbReference type="NCBI Taxonomy" id="56780"/>
    <lineage>
        <taxon>Bacteria</taxon>
        <taxon>Pseudomonadati</taxon>
        <taxon>Thermodesulfobacteriota</taxon>
        <taxon>Syntrophia</taxon>
        <taxon>Syntrophales</taxon>
        <taxon>Syntrophaceae</taxon>
        <taxon>Syntrophus</taxon>
    </lineage>
</organism>
<dbReference type="AlphaFoldDB" id="Q2LSH6"/>
<evidence type="ECO:0000313" key="4">
    <source>
        <dbReference type="Proteomes" id="UP000001933"/>
    </source>
</evidence>
<dbReference type="HOGENOM" id="CLU_090569_1_1_7"/>
<dbReference type="EMBL" id="CP000252">
    <property type="protein sequence ID" value="ABC77036.1"/>
    <property type="molecule type" value="Genomic_DNA"/>
</dbReference>
<dbReference type="InParanoid" id="Q2LSH6"/>
<dbReference type="CDD" id="cd02223">
    <property type="entry name" value="cupin_Bh2720-like"/>
    <property type="match status" value="1"/>
</dbReference>
<protein>
    <submittedName>
        <fullName evidence="3">Mannose-6-phosphate isomerase</fullName>
    </submittedName>
</protein>
<dbReference type="eggNOG" id="COG0662">
    <property type="taxonomic scope" value="Bacteria"/>
</dbReference>
<dbReference type="Gene3D" id="2.60.120.10">
    <property type="entry name" value="Jelly Rolls"/>
    <property type="match status" value="1"/>
</dbReference>
<keyword evidence="1" id="KW-0732">Signal</keyword>
<evidence type="ECO:0000313" key="3">
    <source>
        <dbReference type="EMBL" id="ABC77036.1"/>
    </source>
</evidence>
<dbReference type="PANTHER" id="PTHR43346">
    <property type="entry name" value="LIGAND BINDING DOMAIN PROTEIN, PUTATIVE (AFU_ORTHOLOGUE AFUA_6G14370)-RELATED"/>
    <property type="match status" value="1"/>
</dbReference>
<dbReference type="InterPro" id="IPR014710">
    <property type="entry name" value="RmlC-like_jellyroll"/>
</dbReference>
<evidence type="ECO:0000259" key="2">
    <source>
        <dbReference type="Pfam" id="PF07883"/>
    </source>
</evidence>
<evidence type="ECO:0000256" key="1">
    <source>
        <dbReference type="SAM" id="SignalP"/>
    </source>
</evidence>
<accession>Q2LSH6</accession>
<dbReference type="KEGG" id="sat:SYN_00111"/>
<feature type="chain" id="PRO_5004212431" evidence="1">
    <location>
        <begin position="26"/>
        <end position="169"/>
    </location>
</feature>
<dbReference type="SUPFAM" id="SSF51182">
    <property type="entry name" value="RmlC-like cupins"/>
    <property type="match status" value="1"/>
</dbReference>
<dbReference type="Pfam" id="PF07883">
    <property type="entry name" value="Cupin_2"/>
    <property type="match status" value="1"/>
</dbReference>
<dbReference type="Proteomes" id="UP000001933">
    <property type="component" value="Chromosome"/>
</dbReference>
<sequence>MRRQIMLIKAVLVFMCMMFSVGVLAAGENDGTKKIKDYGRQPWVVDIEDLTTKNDNFRATHWTGNHLQMTVMTIKPGGEIGLEKHDEGDQFIRVEQGEARIVMGQSKELMTFNKKVSDDWAIFIPSGFWHNIINEGNKPLKVYVIYAPPEHPAGTLHKTFEDAEAAHAH</sequence>
<proteinExistence type="predicted"/>
<feature type="domain" description="Cupin type-2" evidence="2">
    <location>
        <begin position="71"/>
        <end position="146"/>
    </location>
</feature>
<dbReference type="InterPro" id="IPR013096">
    <property type="entry name" value="Cupin_2"/>
</dbReference>
<feature type="signal peptide" evidence="1">
    <location>
        <begin position="1"/>
        <end position="25"/>
    </location>
</feature>
<dbReference type="GO" id="GO:0016853">
    <property type="term" value="F:isomerase activity"/>
    <property type="evidence" value="ECO:0007669"/>
    <property type="project" value="UniProtKB-KW"/>
</dbReference>
<keyword evidence="4" id="KW-1185">Reference proteome</keyword>
<dbReference type="InterPro" id="IPR011051">
    <property type="entry name" value="RmlC_Cupin_sf"/>
</dbReference>
<name>Q2LSH6_SYNAS</name>